<sequence length="497" mass="56780">MWLYIVLGLIALALYVFKSCKYDYWEKKGIPIASGNEWFFGHFRPLILVKKHMNEVIDDIYKEFPNAPMVGYYVMGVPGLMVKDLDMIKTILVSEFSSFNSNGFEIDKNADRLASAHPFVLKGDEWKSARAQVTPSLSLVKLKGYLPSVLKVGDEMVKYVKNNCIGATEVDVQDLARMYGTDVIGSAIYGIENNTFENGDSLVSYITREIRFERDVSDNILLFFQRCPVIRSFYPARFSSKKLQDVVVTVTRKVIQERIASGEKRNDLIQLLLIQKESDTQGVFTDEYMSAQVFTIIGDLYDSASNFITIILAVLSRHPVIQEKLRSEIKEVKSRNNGIFSVEDIEGAKYLEMVFNETFRLFSFFIPRQCNNDCTIPVPGSKPITITKGTQIAIPACSIHKDPKYYPDPEKFDPERFTEEEVAKRPKFTYMPFGEGPKKCIGNRIVTLHIKAAIIKILDNFKLTPSSKTKYPFEIDPRHTFTIRPKGDVWVTFEPIQ</sequence>
<feature type="signal peptide" evidence="17">
    <location>
        <begin position="1"/>
        <end position="18"/>
    </location>
</feature>
<gene>
    <name evidence="18" type="primary">CYP429C2</name>
</gene>
<name>A0A8D4TBD4_CYDPO</name>
<evidence type="ECO:0000256" key="8">
    <source>
        <dbReference type="ARBA" id="ARBA00022824"/>
    </source>
</evidence>
<feature type="chain" id="PRO_5034212198" description="unspecific monooxygenase" evidence="17">
    <location>
        <begin position="19"/>
        <end position="497"/>
    </location>
</feature>
<protein>
    <recommendedName>
        <fullName evidence="5">unspecific monooxygenase</fullName>
        <ecNumber evidence="5">1.14.14.1</ecNumber>
    </recommendedName>
</protein>
<keyword evidence="12 16" id="KW-0503">Monooxygenase</keyword>
<dbReference type="PANTHER" id="PTHR24292:SF54">
    <property type="entry name" value="CYP9F3-RELATED"/>
    <property type="match status" value="1"/>
</dbReference>
<comment type="similarity">
    <text evidence="4 16">Belongs to the cytochrome P450 family.</text>
</comment>
<comment type="subcellular location">
    <subcellularLocation>
        <location evidence="3">Endoplasmic reticulum membrane</location>
        <topology evidence="3">Peripheral membrane protein</topology>
    </subcellularLocation>
    <subcellularLocation>
        <location evidence="2">Microsome membrane</location>
        <topology evidence="2">Peripheral membrane protein</topology>
    </subcellularLocation>
</comment>
<keyword evidence="6 15" id="KW-0349">Heme</keyword>
<dbReference type="SUPFAM" id="SSF48264">
    <property type="entry name" value="Cytochrome P450"/>
    <property type="match status" value="1"/>
</dbReference>
<dbReference type="EMBL" id="MF574698">
    <property type="protein sequence ID" value="AZJ25111.1"/>
    <property type="molecule type" value="mRNA"/>
</dbReference>
<dbReference type="AlphaFoldDB" id="A0A8D4TBD4"/>
<keyword evidence="10 16" id="KW-0560">Oxidoreductase</keyword>
<keyword evidence="9" id="KW-0492">Microsome</keyword>
<dbReference type="GO" id="GO:0020037">
    <property type="term" value="F:heme binding"/>
    <property type="evidence" value="ECO:0007669"/>
    <property type="project" value="InterPro"/>
</dbReference>
<evidence type="ECO:0000256" key="15">
    <source>
        <dbReference type="PIRSR" id="PIRSR602401-1"/>
    </source>
</evidence>
<evidence type="ECO:0000256" key="6">
    <source>
        <dbReference type="ARBA" id="ARBA00022617"/>
    </source>
</evidence>
<keyword evidence="7 15" id="KW-0479">Metal-binding</keyword>
<dbReference type="Gene3D" id="1.10.630.10">
    <property type="entry name" value="Cytochrome P450"/>
    <property type="match status" value="1"/>
</dbReference>
<accession>A0A8D4TBD4</accession>
<evidence type="ECO:0000256" key="3">
    <source>
        <dbReference type="ARBA" id="ARBA00004406"/>
    </source>
</evidence>
<evidence type="ECO:0000256" key="17">
    <source>
        <dbReference type="SAM" id="SignalP"/>
    </source>
</evidence>
<dbReference type="InterPro" id="IPR001128">
    <property type="entry name" value="Cyt_P450"/>
</dbReference>
<evidence type="ECO:0000256" key="9">
    <source>
        <dbReference type="ARBA" id="ARBA00022848"/>
    </source>
</evidence>
<feature type="binding site" description="axial binding residue" evidence="15">
    <location>
        <position position="440"/>
    </location>
    <ligand>
        <name>heme</name>
        <dbReference type="ChEBI" id="CHEBI:30413"/>
    </ligand>
    <ligandPart>
        <name>Fe</name>
        <dbReference type="ChEBI" id="CHEBI:18248"/>
    </ligandPart>
</feature>
<dbReference type="PRINTS" id="PR00385">
    <property type="entry name" value="P450"/>
</dbReference>
<evidence type="ECO:0000256" key="13">
    <source>
        <dbReference type="ARBA" id="ARBA00023136"/>
    </source>
</evidence>
<dbReference type="GO" id="GO:0016712">
    <property type="term" value="F:oxidoreductase activity, acting on paired donors, with incorporation or reduction of molecular oxygen, reduced flavin or flavoprotein as one donor, and incorporation of one atom of oxygen"/>
    <property type="evidence" value="ECO:0007669"/>
    <property type="project" value="UniProtKB-EC"/>
</dbReference>
<evidence type="ECO:0000256" key="10">
    <source>
        <dbReference type="ARBA" id="ARBA00023002"/>
    </source>
</evidence>
<evidence type="ECO:0000256" key="12">
    <source>
        <dbReference type="ARBA" id="ARBA00023033"/>
    </source>
</evidence>
<proteinExistence type="evidence at transcript level"/>
<dbReference type="GO" id="GO:0005506">
    <property type="term" value="F:iron ion binding"/>
    <property type="evidence" value="ECO:0007669"/>
    <property type="project" value="InterPro"/>
</dbReference>
<evidence type="ECO:0000256" key="7">
    <source>
        <dbReference type="ARBA" id="ARBA00022723"/>
    </source>
</evidence>
<dbReference type="GO" id="GO:0005789">
    <property type="term" value="C:endoplasmic reticulum membrane"/>
    <property type="evidence" value="ECO:0007669"/>
    <property type="project" value="UniProtKB-SubCell"/>
</dbReference>
<dbReference type="InterPro" id="IPR017972">
    <property type="entry name" value="Cyt_P450_CS"/>
</dbReference>
<evidence type="ECO:0000256" key="11">
    <source>
        <dbReference type="ARBA" id="ARBA00023004"/>
    </source>
</evidence>
<dbReference type="CDD" id="cd11056">
    <property type="entry name" value="CYP6-like"/>
    <property type="match status" value="1"/>
</dbReference>
<keyword evidence="17" id="KW-0732">Signal</keyword>
<evidence type="ECO:0000313" key="18">
    <source>
        <dbReference type="EMBL" id="AZJ25111.1"/>
    </source>
</evidence>
<dbReference type="Pfam" id="PF00067">
    <property type="entry name" value="p450"/>
    <property type="match status" value="1"/>
</dbReference>
<reference evidence="18" key="1">
    <citation type="submission" date="2017-07" db="EMBL/GenBank/DDBJ databases">
        <title>Identification of CYP9s from Cydia pomonella.</title>
        <authorList>
            <person name="Chen Y."/>
            <person name="Wang W."/>
            <person name="Yang X.-Q."/>
        </authorList>
    </citation>
    <scope>NUCLEOTIDE SEQUENCE</scope>
</reference>
<organism evidence="18">
    <name type="scientific">Cydia pomonella</name>
    <name type="common">Codling moth</name>
    <dbReference type="NCBI Taxonomy" id="82600"/>
    <lineage>
        <taxon>Eukaryota</taxon>
        <taxon>Metazoa</taxon>
        <taxon>Ecdysozoa</taxon>
        <taxon>Arthropoda</taxon>
        <taxon>Hexapoda</taxon>
        <taxon>Insecta</taxon>
        <taxon>Pterygota</taxon>
        <taxon>Neoptera</taxon>
        <taxon>Endopterygota</taxon>
        <taxon>Lepidoptera</taxon>
        <taxon>Glossata</taxon>
        <taxon>Ditrysia</taxon>
        <taxon>Tortricoidea</taxon>
        <taxon>Tortricidae</taxon>
        <taxon>Olethreutinae</taxon>
        <taxon>Grapholitini</taxon>
        <taxon>Cydia</taxon>
    </lineage>
</organism>
<dbReference type="InterPro" id="IPR050476">
    <property type="entry name" value="Insect_CytP450_Detox"/>
</dbReference>
<dbReference type="InterPro" id="IPR036396">
    <property type="entry name" value="Cyt_P450_sf"/>
</dbReference>
<evidence type="ECO:0000256" key="5">
    <source>
        <dbReference type="ARBA" id="ARBA00012109"/>
    </source>
</evidence>
<dbReference type="InterPro" id="IPR002401">
    <property type="entry name" value="Cyt_P450_E_grp-I"/>
</dbReference>
<dbReference type="PRINTS" id="PR00463">
    <property type="entry name" value="EP450I"/>
</dbReference>
<keyword evidence="8" id="KW-0256">Endoplasmic reticulum</keyword>
<comment type="catalytic activity">
    <reaction evidence="14">
        <text>an organic molecule + reduced [NADPH--hemoprotein reductase] + O2 = an alcohol + oxidized [NADPH--hemoprotein reductase] + H2O + H(+)</text>
        <dbReference type="Rhea" id="RHEA:17149"/>
        <dbReference type="Rhea" id="RHEA-COMP:11964"/>
        <dbReference type="Rhea" id="RHEA-COMP:11965"/>
        <dbReference type="ChEBI" id="CHEBI:15377"/>
        <dbReference type="ChEBI" id="CHEBI:15378"/>
        <dbReference type="ChEBI" id="CHEBI:15379"/>
        <dbReference type="ChEBI" id="CHEBI:30879"/>
        <dbReference type="ChEBI" id="CHEBI:57618"/>
        <dbReference type="ChEBI" id="CHEBI:58210"/>
        <dbReference type="ChEBI" id="CHEBI:142491"/>
        <dbReference type="EC" id="1.14.14.1"/>
    </reaction>
</comment>
<evidence type="ECO:0000256" key="16">
    <source>
        <dbReference type="RuleBase" id="RU000461"/>
    </source>
</evidence>
<dbReference type="PROSITE" id="PS00086">
    <property type="entry name" value="CYTOCHROME_P450"/>
    <property type="match status" value="1"/>
</dbReference>
<evidence type="ECO:0000256" key="4">
    <source>
        <dbReference type="ARBA" id="ARBA00010617"/>
    </source>
</evidence>
<keyword evidence="11 15" id="KW-0408">Iron</keyword>
<dbReference type="FunFam" id="1.10.630.10:FF:000182">
    <property type="entry name" value="Cytochrome P450 3A4"/>
    <property type="match status" value="1"/>
</dbReference>
<dbReference type="PANTHER" id="PTHR24292">
    <property type="entry name" value="CYTOCHROME P450"/>
    <property type="match status" value="1"/>
</dbReference>
<evidence type="ECO:0000256" key="14">
    <source>
        <dbReference type="ARBA" id="ARBA00047827"/>
    </source>
</evidence>
<evidence type="ECO:0000256" key="2">
    <source>
        <dbReference type="ARBA" id="ARBA00004174"/>
    </source>
</evidence>
<dbReference type="EC" id="1.14.14.1" evidence="5"/>
<keyword evidence="13" id="KW-0472">Membrane</keyword>
<comment type="cofactor">
    <cofactor evidence="1 15">
        <name>heme</name>
        <dbReference type="ChEBI" id="CHEBI:30413"/>
    </cofactor>
</comment>
<evidence type="ECO:0000256" key="1">
    <source>
        <dbReference type="ARBA" id="ARBA00001971"/>
    </source>
</evidence>